<dbReference type="EMBL" id="CP058554">
    <property type="protein sequence ID" value="QMV75077.1"/>
    <property type="molecule type" value="Genomic_DNA"/>
</dbReference>
<dbReference type="Proteomes" id="UP000515240">
    <property type="component" value="Chromosome"/>
</dbReference>
<protein>
    <submittedName>
        <fullName evidence="1">DUF2026 family protein</fullName>
    </submittedName>
</protein>
<sequence>MRPLLPLPDYQRIYEVVYSVLHATEVAVTHRACLLFATVGTLILRDTYHLPATLSAGCFAMMINEASADVAVYGNLNDVGQSDSDAFHAWVECDGWLIDFMAPIMGVAMREDGYTRAVPRQMLQKRLENAKESIGEIQHAGEFYLQHDRVLTETLLDFQPAGTFDLIELCKAWHRRPPKRLKDMMMGDSHGQPKPLILRAPSITGVW</sequence>
<dbReference type="InterPro" id="IPR023107">
    <property type="entry name" value="Atu2299-like_dom_sf"/>
</dbReference>
<keyword evidence="2" id="KW-1185">Reference proteome</keyword>
<dbReference type="InterPro" id="IPR038765">
    <property type="entry name" value="Papain-like_cys_pep_sf"/>
</dbReference>
<accession>A0A7G5EM52</accession>
<reference evidence="1 2" key="1">
    <citation type="journal article" date="2020" name="G3 (Bethesda)">
        <title>CeMbio - The Caenorhabditis elegans Microbiome Resource.</title>
        <authorList>
            <person name="Dirksen P."/>
            <person name="Assie A."/>
            <person name="Zimmermann J."/>
            <person name="Zhang F."/>
            <person name="Tietje A.M."/>
            <person name="Marsh S.A."/>
            <person name="Felix M.A."/>
            <person name="Shapira M."/>
            <person name="Kaleta C."/>
            <person name="Schulenburg H."/>
            <person name="Samuel B."/>
        </authorList>
    </citation>
    <scope>NUCLEOTIDE SEQUENCE [LARGE SCALE GENOMIC DNA]</scope>
    <source>
        <strain evidence="1 2">BIGb0172</strain>
    </source>
</reference>
<evidence type="ECO:0000313" key="2">
    <source>
        <dbReference type="Proteomes" id="UP000515240"/>
    </source>
</evidence>
<name>A0A7G5EM52_9BURK</name>
<evidence type="ECO:0000313" key="1">
    <source>
        <dbReference type="EMBL" id="QMV75077.1"/>
    </source>
</evidence>
<organism evidence="1 2">
    <name type="scientific">Comamonas piscis</name>
    <dbReference type="NCBI Taxonomy" id="1562974"/>
    <lineage>
        <taxon>Bacteria</taxon>
        <taxon>Pseudomonadati</taxon>
        <taxon>Pseudomonadota</taxon>
        <taxon>Betaproteobacteria</taxon>
        <taxon>Burkholderiales</taxon>
        <taxon>Comamonadaceae</taxon>
        <taxon>Comamonas</taxon>
    </lineage>
</organism>
<dbReference type="Gene3D" id="3.10.550.10">
    <property type="entry name" value="Hypothetical protein Atu2299"/>
    <property type="match status" value="1"/>
</dbReference>
<dbReference type="KEGG" id="cpis:HS961_20755"/>
<dbReference type="RefSeq" id="WP_182325279.1">
    <property type="nucleotide sequence ID" value="NZ_CP058554.1"/>
</dbReference>
<gene>
    <name evidence="1" type="ORF">HS961_20755</name>
</gene>
<proteinExistence type="predicted"/>
<dbReference type="SUPFAM" id="SSF54001">
    <property type="entry name" value="Cysteine proteinases"/>
    <property type="match status" value="1"/>
</dbReference>
<dbReference type="AlphaFoldDB" id="A0A7G5EM52"/>
<dbReference type="Pfam" id="PF09641">
    <property type="entry name" value="DUF2026"/>
    <property type="match status" value="1"/>
</dbReference>
<dbReference type="InterPro" id="IPR018599">
    <property type="entry name" value="DUF2026"/>
</dbReference>